<dbReference type="EMBL" id="VJMJ01000056">
    <property type="protein sequence ID" value="KAF0739931.1"/>
    <property type="molecule type" value="Genomic_DNA"/>
</dbReference>
<evidence type="ECO:0000256" key="2">
    <source>
        <dbReference type="ARBA" id="ARBA00006595"/>
    </source>
</evidence>
<evidence type="ECO:0000313" key="11">
    <source>
        <dbReference type="Proteomes" id="UP000481153"/>
    </source>
</evidence>
<dbReference type="GO" id="GO:0022857">
    <property type="term" value="F:transmembrane transporter activity"/>
    <property type="evidence" value="ECO:0007669"/>
    <property type="project" value="InterPro"/>
</dbReference>
<dbReference type="GO" id="GO:0006865">
    <property type="term" value="P:amino acid transport"/>
    <property type="evidence" value="ECO:0007669"/>
    <property type="project" value="UniProtKB-KW"/>
</dbReference>
<evidence type="ECO:0000256" key="9">
    <source>
        <dbReference type="SAM" id="Phobius"/>
    </source>
</evidence>
<dbReference type="GO" id="GO:0016020">
    <property type="term" value="C:membrane"/>
    <property type="evidence" value="ECO:0007669"/>
    <property type="project" value="UniProtKB-SubCell"/>
</dbReference>
<feature type="transmembrane region" description="Helical" evidence="9">
    <location>
        <begin position="391"/>
        <end position="414"/>
    </location>
</feature>
<evidence type="ECO:0000256" key="1">
    <source>
        <dbReference type="ARBA" id="ARBA00004141"/>
    </source>
</evidence>
<sequence length="487" mass="53912">MTVVETSKTEEVYVLEEPTPHTPRGFGSMRVPRLPMYVLAWLLTFLTSGGLTYGFGPVYSRLVKEKQWHDLCPPNTTLVCSEQEVQLQSIYSTGILMTVLGQAVFGTLLDTIGPRYMTLIAYLFSIAGNVCMAYGDSASGTEILLVIGYALIGFGGMGILYASLQLSMLFREHELYTALLVAALSCSGYVYVFLQLDIPRETFYLSYTGVFVAAMVIVYLVYPVHHIVGENTAVITPGFQFIRPTVNKSKMKNIWAGAKTSFKRKDLWAYITMGALVYLILVFGGGAIPNVVASLNKDNDPSVKDHYTNYLYPLVSNLSFIFSPFGGMVMLRYGFRATAYLTVVTFLLLCGSFMIPSLPAQNLTFVLMAASNGFFGCIQFGYIMTCFPPELYGVLSGVATLLVFGYCTLSYALTPLAQYGFDGNNNYVFLILICTTVLASFLIRFLRESDEIAESDLQLGLLDEQHLQSSDTPSDEDPRPHFSPNRI</sequence>
<dbReference type="Gene3D" id="1.20.1250.20">
    <property type="entry name" value="MFS general substrate transporter like domains"/>
    <property type="match status" value="2"/>
</dbReference>
<evidence type="ECO:0008006" key="12">
    <source>
        <dbReference type="Google" id="ProtNLM"/>
    </source>
</evidence>
<feature type="transmembrane region" description="Helical" evidence="9">
    <location>
        <begin position="116"/>
        <end position="135"/>
    </location>
</feature>
<dbReference type="InterPro" id="IPR052599">
    <property type="entry name" value="SLC43A_AATransporter"/>
</dbReference>
<keyword evidence="3" id="KW-0813">Transport</keyword>
<evidence type="ECO:0000256" key="6">
    <source>
        <dbReference type="ARBA" id="ARBA00022989"/>
    </source>
</evidence>
<feature type="region of interest" description="Disordered" evidence="8">
    <location>
        <begin position="466"/>
        <end position="487"/>
    </location>
</feature>
<keyword evidence="11" id="KW-1185">Reference proteome</keyword>
<evidence type="ECO:0000256" key="4">
    <source>
        <dbReference type="ARBA" id="ARBA00022692"/>
    </source>
</evidence>
<dbReference type="AlphaFoldDB" id="A0A6G0XI67"/>
<protein>
    <recommendedName>
        <fullName evidence="12">Major facilitator superfamily (MFS) profile domain-containing protein</fullName>
    </recommendedName>
</protein>
<feature type="transmembrane region" description="Helical" evidence="9">
    <location>
        <begin position="90"/>
        <end position="109"/>
    </location>
</feature>
<keyword evidence="7 9" id="KW-0472">Membrane</keyword>
<comment type="caution">
    <text evidence="10">The sequence shown here is derived from an EMBL/GenBank/DDBJ whole genome shotgun (WGS) entry which is preliminary data.</text>
</comment>
<evidence type="ECO:0000256" key="3">
    <source>
        <dbReference type="ARBA" id="ARBA00022448"/>
    </source>
</evidence>
<proteinExistence type="inferred from homology"/>
<keyword evidence="6 9" id="KW-1133">Transmembrane helix</keyword>
<feature type="transmembrane region" description="Helical" evidence="9">
    <location>
        <begin position="426"/>
        <end position="446"/>
    </location>
</feature>
<feature type="transmembrane region" description="Helical" evidence="9">
    <location>
        <begin position="34"/>
        <end position="55"/>
    </location>
</feature>
<feature type="transmembrane region" description="Helical" evidence="9">
    <location>
        <begin position="338"/>
        <end position="358"/>
    </location>
</feature>
<reference evidence="10 11" key="1">
    <citation type="submission" date="2019-07" db="EMBL/GenBank/DDBJ databases">
        <title>Genomics analysis of Aphanomyces spp. identifies a new class of oomycete effector associated with host adaptation.</title>
        <authorList>
            <person name="Gaulin E."/>
        </authorList>
    </citation>
    <scope>NUCLEOTIDE SEQUENCE [LARGE SCALE GENOMIC DNA]</scope>
    <source>
        <strain evidence="10 11">ATCC 201684</strain>
    </source>
</reference>
<accession>A0A6G0XI67</accession>
<evidence type="ECO:0000313" key="10">
    <source>
        <dbReference type="EMBL" id="KAF0739931.1"/>
    </source>
</evidence>
<evidence type="ECO:0000256" key="7">
    <source>
        <dbReference type="ARBA" id="ARBA00023136"/>
    </source>
</evidence>
<comment type="similarity">
    <text evidence="2">Belongs to the SLC43A transporter (TC 2.A.1.44) family.</text>
</comment>
<dbReference type="VEuPathDB" id="FungiDB:AeMF1_015025"/>
<name>A0A6G0XI67_9STRA</name>
<keyword evidence="4 9" id="KW-0812">Transmembrane</keyword>
<evidence type="ECO:0000256" key="8">
    <source>
        <dbReference type="SAM" id="MobiDB-lite"/>
    </source>
</evidence>
<gene>
    <name evidence="10" type="ORF">Ae201684_004514</name>
</gene>
<feature type="transmembrane region" description="Helical" evidence="9">
    <location>
        <begin position="310"/>
        <end position="331"/>
    </location>
</feature>
<feature type="transmembrane region" description="Helical" evidence="9">
    <location>
        <begin position="364"/>
        <end position="384"/>
    </location>
</feature>
<organism evidence="10 11">
    <name type="scientific">Aphanomyces euteiches</name>
    <dbReference type="NCBI Taxonomy" id="100861"/>
    <lineage>
        <taxon>Eukaryota</taxon>
        <taxon>Sar</taxon>
        <taxon>Stramenopiles</taxon>
        <taxon>Oomycota</taxon>
        <taxon>Saprolegniomycetes</taxon>
        <taxon>Saprolegniales</taxon>
        <taxon>Verrucalvaceae</taxon>
        <taxon>Aphanomyces</taxon>
    </lineage>
</organism>
<dbReference type="PANTHER" id="PTHR20772:SF2">
    <property type="entry name" value="PROTEIN FMP42"/>
    <property type="match status" value="1"/>
</dbReference>
<dbReference type="Proteomes" id="UP000481153">
    <property type="component" value="Unassembled WGS sequence"/>
</dbReference>
<evidence type="ECO:0000256" key="5">
    <source>
        <dbReference type="ARBA" id="ARBA00022970"/>
    </source>
</evidence>
<feature type="transmembrane region" description="Helical" evidence="9">
    <location>
        <begin position="202"/>
        <end position="222"/>
    </location>
</feature>
<dbReference type="Pfam" id="PF07690">
    <property type="entry name" value="MFS_1"/>
    <property type="match status" value="1"/>
</dbReference>
<feature type="transmembrane region" description="Helical" evidence="9">
    <location>
        <begin position="175"/>
        <end position="196"/>
    </location>
</feature>
<dbReference type="PANTHER" id="PTHR20772">
    <property type="entry name" value="PROTEIN FMP42"/>
    <property type="match status" value="1"/>
</dbReference>
<keyword evidence="5" id="KW-0029">Amino-acid transport</keyword>
<feature type="transmembrane region" description="Helical" evidence="9">
    <location>
        <begin position="267"/>
        <end position="290"/>
    </location>
</feature>
<comment type="subcellular location">
    <subcellularLocation>
        <location evidence="1">Membrane</location>
        <topology evidence="1">Multi-pass membrane protein</topology>
    </subcellularLocation>
</comment>
<feature type="transmembrane region" description="Helical" evidence="9">
    <location>
        <begin position="141"/>
        <end position="163"/>
    </location>
</feature>
<dbReference type="InterPro" id="IPR036259">
    <property type="entry name" value="MFS_trans_sf"/>
</dbReference>
<dbReference type="SUPFAM" id="SSF103473">
    <property type="entry name" value="MFS general substrate transporter"/>
    <property type="match status" value="1"/>
</dbReference>
<dbReference type="CDD" id="cd06174">
    <property type="entry name" value="MFS"/>
    <property type="match status" value="1"/>
</dbReference>
<dbReference type="InterPro" id="IPR011701">
    <property type="entry name" value="MFS"/>
</dbReference>